<sequence length="102" mass="11031">MLGVLTCISFVEAANSTLCTPSGNWEPKTTESFGSTVTIDRPAVCLMSESFKQNVILKVIATYRCAASVIGLYSWGSGWFYDTSGLRSSGLSVQLDFPLFSD</sequence>
<protein>
    <submittedName>
        <fullName evidence="1">Uncharacterized protein</fullName>
    </submittedName>
</protein>
<dbReference type="AlphaFoldDB" id="A0AAN8JU25"/>
<dbReference type="Proteomes" id="UP001347796">
    <property type="component" value="Unassembled WGS sequence"/>
</dbReference>
<evidence type="ECO:0000313" key="2">
    <source>
        <dbReference type="Proteomes" id="UP001347796"/>
    </source>
</evidence>
<evidence type="ECO:0000313" key="1">
    <source>
        <dbReference type="EMBL" id="KAK6185342.1"/>
    </source>
</evidence>
<dbReference type="EMBL" id="JAZGQO010000006">
    <property type="protein sequence ID" value="KAK6185342.1"/>
    <property type="molecule type" value="Genomic_DNA"/>
</dbReference>
<comment type="caution">
    <text evidence="1">The sequence shown here is derived from an EMBL/GenBank/DDBJ whole genome shotgun (WGS) entry which is preliminary data.</text>
</comment>
<gene>
    <name evidence="1" type="ORF">SNE40_007596</name>
</gene>
<keyword evidence="2" id="KW-1185">Reference proteome</keyword>
<reference evidence="1 2" key="1">
    <citation type="submission" date="2024-01" db="EMBL/GenBank/DDBJ databases">
        <title>The genome of the rayed Mediterranean limpet Patella caerulea (Linnaeus, 1758).</title>
        <authorList>
            <person name="Anh-Thu Weber A."/>
            <person name="Halstead-Nussloch G."/>
        </authorList>
    </citation>
    <scope>NUCLEOTIDE SEQUENCE [LARGE SCALE GENOMIC DNA]</scope>
    <source>
        <strain evidence="1">AATW-2023a</strain>
        <tissue evidence="1">Whole specimen</tissue>
    </source>
</reference>
<accession>A0AAN8JU25</accession>
<name>A0AAN8JU25_PATCE</name>
<proteinExistence type="predicted"/>
<organism evidence="1 2">
    <name type="scientific">Patella caerulea</name>
    <name type="common">Rayed Mediterranean limpet</name>
    <dbReference type="NCBI Taxonomy" id="87958"/>
    <lineage>
        <taxon>Eukaryota</taxon>
        <taxon>Metazoa</taxon>
        <taxon>Spiralia</taxon>
        <taxon>Lophotrochozoa</taxon>
        <taxon>Mollusca</taxon>
        <taxon>Gastropoda</taxon>
        <taxon>Patellogastropoda</taxon>
        <taxon>Patelloidea</taxon>
        <taxon>Patellidae</taxon>
        <taxon>Patella</taxon>
    </lineage>
</organism>